<reference evidence="6" key="1">
    <citation type="submission" date="2023-07" db="EMBL/GenBank/DDBJ databases">
        <authorList>
            <consortium name="AG Swart"/>
            <person name="Singh M."/>
            <person name="Singh A."/>
            <person name="Seah K."/>
            <person name="Emmerich C."/>
        </authorList>
    </citation>
    <scope>NUCLEOTIDE SEQUENCE</scope>
    <source>
        <strain evidence="6">DP1</strain>
    </source>
</reference>
<keyword evidence="7" id="KW-1185">Reference proteome</keyword>
<evidence type="ECO:0000256" key="2">
    <source>
        <dbReference type="ARBA" id="ARBA00022741"/>
    </source>
</evidence>
<protein>
    <recommendedName>
        <fullName evidence="5">Protein kinase domain-containing protein</fullName>
    </recommendedName>
</protein>
<organism evidence="6 7">
    <name type="scientific">Euplotes crassus</name>
    <dbReference type="NCBI Taxonomy" id="5936"/>
    <lineage>
        <taxon>Eukaryota</taxon>
        <taxon>Sar</taxon>
        <taxon>Alveolata</taxon>
        <taxon>Ciliophora</taxon>
        <taxon>Intramacronucleata</taxon>
        <taxon>Spirotrichea</taxon>
        <taxon>Hypotrichia</taxon>
        <taxon>Euplotida</taxon>
        <taxon>Euplotidae</taxon>
        <taxon>Moneuplotes</taxon>
    </lineage>
</organism>
<dbReference type="InterPro" id="IPR011009">
    <property type="entry name" value="Kinase-like_dom_sf"/>
</dbReference>
<feature type="region of interest" description="Disordered" evidence="4">
    <location>
        <begin position="19"/>
        <end position="47"/>
    </location>
</feature>
<dbReference type="GO" id="GO:0004672">
    <property type="term" value="F:protein kinase activity"/>
    <property type="evidence" value="ECO:0007669"/>
    <property type="project" value="InterPro"/>
</dbReference>
<dbReference type="EMBL" id="CAMPGE010029073">
    <property type="protein sequence ID" value="CAI2386550.1"/>
    <property type="molecule type" value="Genomic_DNA"/>
</dbReference>
<accession>A0AAD1Y8B5</accession>
<proteinExistence type="predicted"/>
<feature type="compositionally biased region" description="Basic and acidic residues" evidence="4">
    <location>
        <begin position="85"/>
        <end position="116"/>
    </location>
</feature>
<evidence type="ECO:0000259" key="5">
    <source>
        <dbReference type="PROSITE" id="PS50011"/>
    </source>
</evidence>
<dbReference type="FunFam" id="1.10.510.10:FF:000571">
    <property type="entry name" value="Maternal embryonic leucine zipper kinase"/>
    <property type="match status" value="1"/>
</dbReference>
<feature type="domain" description="Protein kinase" evidence="5">
    <location>
        <begin position="263"/>
        <end position="526"/>
    </location>
</feature>
<dbReference type="InterPro" id="IPR000719">
    <property type="entry name" value="Prot_kinase_dom"/>
</dbReference>
<name>A0AAD1Y8B5_EUPCR</name>
<dbReference type="Pfam" id="PF00069">
    <property type="entry name" value="Pkinase"/>
    <property type="match status" value="1"/>
</dbReference>
<comment type="subunit">
    <text evidence="1">Monomer.</text>
</comment>
<dbReference type="Gene3D" id="1.10.510.10">
    <property type="entry name" value="Transferase(Phosphotransferase) domain 1"/>
    <property type="match status" value="1"/>
</dbReference>
<dbReference type="SUPFAM" id="SSF56112">
    <property type="entry name" value="Protein kinase-like (PK-like)"/>
    <property type="match status" value="1"/>
</dbReference>
<evidence type="ECO:0000256" key="4">
    <source>
        <dbReference type="SAM" id="MobiDB-lite"/>
    </source>
</evidence>
<feature type="compositionally biased region" description="Basic and acidic residues" evidence="4">
    <location>
        <begin position="159"/>
        <end position="172"/>
    </location>
</feature>
<comment type="caution">
    <text evidence="6">The sequence shown here is derived from an EMBL/GenBank/DDBJ whole genome shotgun (WGS) entry which is preliminary data.</text>
</comment>
<dbReference type="GO" id="GO:0005524">
    <property type="term" value="F:ATP binding"/>
    <property type="evidence" value="ECO:0007669"/>
    <property type="project" value="UniProtKB-KW"/>
</dbReference>
<gene>
    <name evidence="6" type="ORF">ECRASSUSDP1_LOCUS28172</name>
</gene>
<dbReference type="Proteomes" id="UP001295684">
    <property type="component" value="Unassembled WGS sequence"/>
</dbReference>
<dbReference type="AlphaFoldDB" id="A0AAD1Y8B5"/>
<evidence type="ECO:0000256" key="3">
    <source>
        <dbReference type="ARBA" id="ARBA00022840"/>
    </source>
</evidence>
<feature type="compositionally biased region" description="Basic residues" evidence="4">
    <location>
        <begin position="29"/>
        <end position="38"/>
    </location>
</feature>
<evidence type="ECO:0000313" key="7">
    <source>
        <dbReference type="Proteomes" id="UP001295684"/>
    </source>
</evidence>
<dbReference type="PANTHER" id="PTHR24347">
    <property type="entry name" value="SERINE/THREONINE-PROTEIN KINASE"/>
    <property type="match status" value="1"/>
</dbReference>
<evidence type="ECO:0000256" key="1">
    <source>
        <dbReference type="ARBA" id="ARBA00011245"/>
    </source>
</evidence>
<feature type="region of interest" description="Disordered" evidence="4">
    <location>
        <begin position="155"/>
        <end position="198"/>
    </location>
</feature>
<keyword evidence="3" id="KW-0067">ATP-binding</keyword>
<keyword evidence="2" id="KW-0547">Nucleotide-binding</keyword>
<feature type="region of interest" description="Disordered" evidence="4">
    <location>
        <begin position="75"/>
        <end position="116"/>
    </location>
</feature>
<dbReference type="PROSITE" id="PS50011">
    <property type="entry name" value="PROTEIN_KINASE_DOM"/>
    <property type="match status" value="1"/>
</dbReference>
<sequence length="715" mass="82941">MGNNNNYCCNYASEEGRDKKLKSTLSKQSSRRYSKKNGNKPTNNLVTNQGVVTTNQNAIYTETGNQIVKDILKSKNPNEPVKLPNVKEEKEVPLELSEEKSLRKKDEAEENKLGDKDQKPAVRTTLVAPEMKMHVKSEVSKGSPTQLEIKQIRGNTKINRSDIKKSEHDSKTWSKNQGQFKNKRSEGSKGKKHHSIISISSKKKGQEIVLSKHKNPNLSKVNEEEKNMEEDKQLDGMGFDCFEVDEQDYDKYSAKLALMYEKYSFKEYLGVGVYSEVRRVVNNFTQESFSMKILKKDYLKKEKPVKPVLDYLVSSEHKNVTKVIEYFQDKKFYYVVYEFNQGGMMFDYICETVNYDKKMIANIIKQILSALLYNQGQGNEIYHKEIRPENLMIEDALLDIINLKINDFSTCVEYNGKNKKKKQMKQTFSSIYFLPPEVIANIGYQENSDIWSTGILLYILFTGINPIKDISNKFTIKNIKSKNFKIPDLVKTGIIEEEAGDLLQKMLERDCRKRISIIDAMNHPWVIKYSKEEVGDAIISINIQQKITQFWNLYSLQEICMKYFGFLTLNSMRIDSIETEAEKEGIRKADQCDYDQLFDILMEVTKNSKESVEFELKNTLKNIKCNNDSGTYTFGDFLSGISKAQEEFCEAKIRTNLARMNPEGKMKCDDVRRMLIEREDSINPDWNDVLKKFSIKNTDQIGYDMFIKVFKEFRC</sequence>
<evidence type="ECO:0000313" key="6">
    <source>
        <dbReference type="EMBL" id="CAI2386550.1"/>
    </source>
</evidence>